<evidence type="ECO:0000256" key="1">
    <source>
        <dbReference type="SAM" id="SignalP"/>
    </source>
</evidence>
<dbReference type="EMBL" id="CP021524">
    <property type="protein sequence ID" value="ARW10198.1"/>
    <property type="molecule type" value="Genomic_DNA"/>
</dbReference>
<dbReference type="Proteomes" id="UP000195633">
    <property type="component" value="Chromosome"/>
</dbReference>
<protein>
    <submittedName>
        <fullName evidence="2">Uncharacterized protein</fullName>
    </submittedName>
</protein>
<sequence>MVHFKQKAVLLPLYVLFLHMSDLASASSRQENDGWEIYTNVRFQYQICYPSRLLKPQGEPDNGDGQKFLASDGSELTVFGGYNDILHWTLKYTLKTYSADLVGQNGKITYQVIKKDWAVFSGDDGEKTEFYGKIFIRNNQFYIFKLTYKKQYKNQYSNIVAIISKCFTPGI</sequence>
<name>A0A1Y0V3D8_9PROT</name>
<organism evidence="2 3">
    <name type="scientific">Acetobacter ascendens</name>
    <dbReference type="NCBI Taxonomy" id="481146"/>
    <lineage>
        <taxon>Bacteria</taxon>
        <taxon>Pseudomonadati</taxon>
        <taxon>Pseudomonadota</taxon>
        <taxon>Alphaproteobacteria</taxon>
        <taxon>Acetobacterales</taxon>
        <taxon>Acetobacteraceae</taxon>
        <taxon>Acetobacter</taxon>
    </lineage>
</organism>
<keyword evidence="1" id="KW-0732">Signal</keyword>
<gene>
    <name evidence="2" type="ORF">S101447_01100</name>
</gene>
<evidence type="ECO:0000313" key="2">
    <source>
        <dbReference type="EMBL" id="ARW10198.1"/>
    </source>
</evidence>
<evidence type="ECO:0000313" key="3">
    <source>
        <dbReference type="Proteomes" id="UP000195633"/>
    </source>
</evidence>
<reference evidence="2 3" key="1">
    <citation type="submission" date="2017-05" db="EMBL/GenBank/DDBJ databases">
        <title>Genome sequence of Acetobacter pasteurianus subsp. ascendens strain SRCM101447.</title>
        <authorList>
            <person name="Cho S.H."/>
        </authorList>
    </citation>
    <scope>NUCLEOTIDE SEQUENCE [LARGE SCALE GENOMIC DNA]</scope>
    <source>
        <strain evidence="2 3">SRCM101447</strain>
    </source>
</reference>
<feature type="signal peptide" evidence="1">
    <location>
        <begin position="1"/>
        <end position="26"/>
    </location>
</feature>
<feature type="chain" id="PRO_5012485681" evidence="1">
    <location>
        <begin position="27"/>
        <end position="171"/>
    </location>
</feature>
<dbReference type="AlphaFoldDB" id="A0A1Y0V3D8"/>
<accession>A0A1Y0V3D8</accession>
<proteinExistence type="predicted"/>